<dbReference type="Proteomes" id="UP000010478">
    <property type="component" value="Chromosome"/>
</dbReference>
<organism evidence="2 3">
    <name type="scientific">Phormidium nigroviride PCC 7112</name>
    <dbReference type="NCBI Taxonomy" id="179408"/>
    <lineage>
        <taxon>Bacteria</taxon>
        <taxon>Bacillati</taxon>
        <taxon>Cyanobacteriota</taxon>
        <taxon>Cyanophyceae</taxon>
        <taxon>Oscillatoriophycideae</taxon>
        <taxon>Oscillatoriales</taxon>
        <taxon>Oscillatoriaceae</taxon>
        <taxon>Phormidium</taxon>
    </lineage>
</organism>
<dbReference type="PATRIC" id="fig|179408.3.peg.2042"/>
<dbReference type="KEGG" id="oni:Osc7112_1678"/>
<dbReference type="STRING" id="179408.Osc7112_1678"/>
<dbReference type="AlphaFoldDB" id="K9VDE5"/>
<accession>K9VDE5</accession>
<reference evidence="2 3" key="1">
    <citation type="submission" date="2012-05" db="EMBL/GenBank/DDBJ databases">
        <title>Finished chromosome of genome of Oscillatoria sp. PCC 7112.</title>
        <authorList>
            <consortium name="US DOE Joint Genome Institute"/>
            <person name="Gugger M."/>
            <person name="Coursin T."/>
            <person name="Rippka R."/>
            <person name="Tandeau De Marsac N."/>
            <person name="Huntemann M."/>
            <person name="Wei C.-L."/>
            <person name="Han J."/>
            <person name="Detter J.C."/>
            <person name="Han C."/>
            <person name="Tapia R."/>
            <person name="Davenport K."/>
            <person name="Daligault H."/>
            <person name="Erkkila T."/>
            <person name="Gu W."/>
            <person name="Munk A.C.C."/>
            <person name="Teshima H."/>
            <person name="Xu Y."/>
            <person name="Chain P."/>
            <person name="Chen A."/>
            <person name="Krypides N."/>
            <person name="Mavromatis K."/>
            <person name="Markowitz V."/>
            <person name="Szeto E."/>
            <person name="Ivanova N."/>
            <person name="Mikhailova N."/>
            <person name="Ovchinnikova G."/>
            <person name="Pagani I."/>
            <person name="Pati A."/>
            <person name="Goodwin L."/>
            <person name="Peters L."/>
            <person name="Pitluck S."/>
            <person name="Woyke T."/>
            <person name="Kerfeld C."/>
        </authorList>
    </citation>
    <scope>NUCLEOTIDE SEQUENCE [LARGE SCALE GENOMIC DNA]</scope>
    <source>
        <strain evidence="2 3">PCC 7112</strain>
    </source>
</reference>
<gene>
    <name evidence="2" type="ORF">Osc7112_1678</name>
</gene>
<keyword evidence="1" id="KW-1133">Transmembrane helix</keyword>
<protein>
    <submittedName>
        <fullName evidence="2">Uncharacterized protein</fullName>
    </submittedName>
</protein>
<evidence type="ECO:0000256" key="1">
    <source>
        <dbReference type="SAM" id="Phobius"/>
    </source>
</evidence>
<dbReference type="OrthoDB" id="458286at2"/>
<dbReference type="eggNOG" id="COG1668">
    <property type="taxonomic scope" value="Bacteria"/>
</dbReference>
<feature type="transmembrane region" description="Helical" evidence="1">
    <location>
        <begin position="346"/>
        <end position="366"/>
    </location>
</feature>
<proteinExistence type="predicted"/>
<name>K9VDE5_9CYAN</name>
<evidence type="ECO:0000313" key="2">
    <source>
        <dbReference type="EMBL" id="AFZ06173.1"/>
    </source>
</evidence>
<keyword evidence="1" id="KW-0812">Transmembrane</keyword>
<feature type="transmembrane region" description="Helical" evidence="1">
    <location>
        <begin position="323"/>
        <end position="340"/>
    </location>
</feature>
<feature type="transmembrane region" description="Helical" evidence="1">
    <location>
        <begin position="508"/>
        <end position="531"/>
    </location>
</feature>
<dbReference type="EMBL" id="CP003614">
    <property type="protein sequence ID" value="AFZ06173.1"/>
    <property type="molecule type" value="Genomic_DNA"/>
</dbReference>
<feature type="transmembrane region" description="Helical" evidence="1">
    <location>
        <begin position="283"/>
        <end position="302"/>
    </location>
</feature>
<feature type="transmembrane region" description="Helical" evidence="1">
    <location>
        <begin position="146"/>
        <end position="171"/>
    </location>
</feature>
<evidence type="ECO:0000313" key="3">
    <source>
        <dbReference type="Proteomes" id="UP000010478"/>
    </source>
</evidence>
<keyword evidence="3" id="KW-1185">Reference proteome</keyword>
<feature type="transmembrane region" description="Helical" evidence="1">
    <location>
        <begin position="183"/>
        <end position="204"/>
    </location>
</feature>
<feature type="transmembrane region" description="Helical" evidence="1">
    <location>
        <begin position="99"/>
        <end position="120"/>
    </location>
</feature>
<keyword evidence="1" id="KW-0472">Membrane</keyword>
<dbReference type="RefSeq" id="WP_015175491.1">
    <property type="nucleotide sequence ID" value="NC_019729.1"/>
</dbReference>
<feature type="transmembrane region" description="Helical" evidence="1">
    <location>
        <begin position="407"/>
        <end position="428"/>
    </location>
</feature>
<sequence length="553" mass="61638">MTLHLLDKIGNWNPQLFREIKGRLNTGNMAIASAFSLSGQLLLLMYYSAQIPVTPRNGEYTYPIYHRFCLETADSSTRKCVRDALGNFVINWREWWLEIFIWLSILSVLALLVAGTYLLVSDLDKEERRGTLNFIRLSPQSAKTIFLGKILGVPILLYLAAILAVPLHLYAGLAAQIPLNEILCFYTAVAASCALFYSGSMLFGLTTSWLGGFQPWLASATVFVVFGISCLPLTRAAGDVLHFLSPLAILRYSLFLADKTDFDSLVENLDKLQWFYSPVGTNIASGIALSLLVCGTGTYWMWQGWQRRFPNPSATVLSKRQSYLLVICCQVIFLGFALQSDPPNSANLICLLILNLVMFLGLIAALTSDRQSLYDWARYRKQIVPSNQKLWRRYPLLDLIWSDKSPAVVAIAIDFLSSVIILTPWALLEKPDINGFWGVIGCLNLILIYAAITQLFLFTKTRNQEMWAICTVGGAILLPPLILSMLLLTPEKAPILWLSSTFSGFWSSSLAASGNTFLLSILSQWTVLVLLNFKLRSQLKLAGQSASKALLKA</sequence>
<feature type="transmembrane region" description="Helical" evidence="1">
    <location>
        <begin position="27"/>
        <end position="47"/>
    </location>
</feature>
<dbReference type="HOGENOM" id="CLU_031448_0_0_3"/>
<feature type="transmembrane region" description="Helical" evidence="1">
    <location>
        <begin position="216"/>
        <end position="237"/>
    </location>
</feature>
<feature type="transmembrane region" description="Helical" evidence="1">
    <location>
        <begin position="466"/>
        <end position="488"/>
    </location>
</feature>
<feature type="transmembrane region" description="Helical" evidence="1">
    <location>
        <begin position="434"/>
        <end position="459"/>
    </location>
</feature>